<sequence length="214" mass="25101">MQRSQKKRCAPSWLKQKPYLKIRFTQDGGTTKVTESWRIKLRQYSQELSGSLANFPFRVGQAVWCYWKTANEKEKAYFEAHVTEVWDNTAEVSEISSTEVDEISSDEFVENNDIEGEGEISHFLWNFKREDKEIKQTMVLLGKNLNLRICIFSVFSQARAANDKLIRKRQKKKKPERKIMSNRPKSCWKSQMKTWIWSLTLCSNSCLAWTALKG</sequence>
<protein>
    <submittedName>
        <fullName evidence="1">Uncharacterized protein</fullName>
    </submittedName>
</protein>
<comment type="caution">
    <text evidence="1">The sequence shown here is derived from an EMBL/GenBank/DDBJ whole genome shotgun (WGS) entry which is preliminary data.</text>
</comment>
<dbReference type="EMBL" id="CALNXJ010000054">
    <property type="protein sequence ID" value="CAH3153681.1"/>
    <property type="molecule type" value="Genomic_DNA"/>
</dbReference>
<evidence type="ECO:0000313" key="1">
    <source>
        <dbReference type="EMBL" id="CAH3153681.1"/>
    </source>
</evidence>
<dbReference type="Proteomes" id="UP001159428">
    <property type="component" value="Unassembled WGS sequence"/>
</dbReference>
<organism evidence="1 2">
    <name type="scientific">Pocillopora meandrina</name>
    <dbReference type="NCBI Taxonomy" id="46732"/>
    <lineage>
        <taxon>Eukaryota</taxon>
        <taxon>Metazoa</taxon>
        <taxon>Cnidaria</taxon>
        <taxon>Anthozoa</taxon>
        <taxon>Hexacorallia</taxon>
        <taxon>Scleractinia</taxon>
        <taxon>Astrocoeniina</taxon>
        <taxon>Pocilloporidae</taxon>
        <taxon>Pocillopora</taxon>
    </lineage>
</organism>
<evidence type="ECO:0000313" key="2">
    <source>
        <dbReference type="Proteomes" id="UP001159428"/>
    </source>
</evidence>
<name>A0AAU9XN17_9CNID</name>
<gene>
    <name evidence="1" type="ORF">PMEA_00027398</name>
</gene>
<keyword evidence="2" id="KW-1185">Reference proteome</keyword>
<reference evidence="1 2" key="1">
    <citation type="submission" date="2022-05" db="EMBL/GenBank/DDBJ databases">
        <authorList>
            <consortium name="Genoscope - CEA"/>
            <person name="William W."/>
        </authorList>
    </citation>
    <scope>NUCLEOTIDE SEQUENCE [LARGE SCALE GENOMIC DNA]</scope>
</reference>
<accession>A0AAU9XN17</accession>
<dbReference type="AlphaFoldDB" id="A0AAU9XN17"/>
<proteinExistence type="predicted"/>